<gene>
    <name evidence="1" type="ORF">AOX56_09090</name>
</gene>
<evidence type="ECO:0000313" key="1">
    <source>
        <dbReference type="EMBL" id="PKQ71003.1"/>
    </source>
</evidence>
<dbReference type="AlphaFoldDB" id="A0A2N3IL00"/>
<organism evidence="1 2">
    <name type="scientific">Aeromonas sobria</name>
    <dbReference type="NCBI Taxonomy" id="646"/>
    <lineage>
        <taxon>Bacteria</taxon>
        <taxon>Pseudomonadati</taxon>
        <taxon>Pseudomonadota</taxon>
        <taxon>Gammaproteobacteria</taxon>
        <taxon>Aeromonadales</taxon>
        <taxon>Aeromonadaceae</taxon>
        <taxon>Aeromonas</taxon>
    </lineage>
</organism>
<protein>
    <submittedName>
        <fullName evidence="1">Uncharacterized protein</fullName>
    </submittedName>
</protein>
<proteinExistence type="predicted"/>
<accession>A0A2N3IL00</accession>
<name>A0A2N3IL00_AERSO</name>
<dbReference type="RefSeq" id="WP_101321370.1">
    <property type="nucleotide sequence ID" value="NZ_CAWNSS010000111.1"/>
</dbReference>
<dbReference type="Proteomes" id="UP000233526">
    <property type="component" value="Unassembled WGS sequence"/>
</dbReference>
<dbReference type="EMBL" id="LJZX01000111">
    <property type="protein sequence ID" value="PKQ71003.1"/>
    <property type="molecule type" value="Genomic_DNA"/>
</dbReference>
<comment type="caution">
    <text evidence="1">The sequence shown here is derived from an EMBL/GenBank/DDBJ whole genome shotgun (WGS) entry which is preliminary data.</text>
</comment>
<reference evidence="1 2" key="1">
    <citation type="journal article" date="2017" name="Front. Microbiol.">
        <title>Strong Genomic and Phenotypic Heterogeneity in the Aeromonas sobria Species Complex.</title>
        <authorList>
            <person name="Gauthier J."/>
            <person name="Vincent A.T."/>
            <person name="Charette S.J."/>
            <person name="Derome N."/>
        </authorList>
    </citation>
    <scope>NUCLEOTIDE SEQUENCE [LARGE SCALE GENOMIC DNA]</scope>
    <source>
        <strain evidence="1 2">JF2635</strain>
    </source>
</reference>
<sequence length="99" mass="11392">MSNNRLPELIAAGQELLALFEQDDVQTAEQLIDHYLIVLDAVFPHIQPRMVLDMEHQQALVQFQAIYERVEHTKNQTEQALWQFSKAGRASDIYKLNAG</sequence>
<evidence type="ECO:0000313" key="2">
    <source>
        <dbReference type="Proteomes" id="UP000233526"/>
    </source>
</evidence>